<name>A0A183CSR1_GLOPA</name>
<dbReference type="AlphaFoldDB" id="A0A183CSR1"/>
<sequence length="37" mass="4033">FAEPPKALSIGSCNEENKTVFESTIHLRESSGKLGRV</sequence>
<evidence type="ECO:0000313" key="2">
    <source>
        <dbReference type="WBParaSite" id="GPLIN_001591900"/>
    </source>
</evidence>
<reference evidence="1" key="1">
    <citation type="submission" date="2014-05" db="EMBL/GenBank/DDBJ databases">
        <title>The genome and life-stage specific transcriptomes of Globodera pallida elucidate key aspects of plant parasitism by a cyst nematode.</title>
        <authorList>
            <person name="Cotton J.A."/>
            <person name="Lilley C.J."/>
            <person name="Jones L.M."/>
            <person name="Kikuchi T."/>
            <person name="Reid A.J."/>
            <person name="Thorpe P."/>
            <person name="Tsai I.J."/>
            <person name="Beasley H."/>
            <person name="Blok V."/>
            <person name="Cock P.J.A."/>
            <person name="Van den Akker S.E."/>
            <person name="Holroyd N."/>
            <person name="Hunt M."/>
            <person name="Mantelin S."/>
            <person name="Naghra H."/>
            <person name="Pain A."/>
            <person name="Palomares-Rius J.E."/>
            <person name="Zarowiecki M."/>
            <person name="Berriman M."/>
            <person name="Jones J.T."/>
            <person name="Urwin P.E."/>
        </authorList>
    </citation>
    <scope>NUCLEOTIDE SEQUENCE [LARGE SCALE GENOMIC DNA]</scope>
    <source>
        <strain evidence="1">Lindley</strain>
    </source>
</reference>
<organism evidence="1 2">
    <name type="scientific">Globodera pallida</name>
    <name type="common">Potato cyst nematode worm</name>
    <name type="synonym">Heterodera pallida</name>
    <dbReference type="NCBI Taxonomy" id="36090"/>
    <lineage>
        <taxon>Eukaryota</taxon>
        <taxon>Metazoa</taxon>
        <taxon>Ecdysozoa</taxon>
        <taxon>Nematoda</taxon>
        <taxon>Chromadorea</taxon>
        <taxon>Rhabditida</taxon>
        <taxon>Tylenchina</taxon>
        <taxon>Tylenchomorpha</taxon>
        <taxon>Tylenchoidea</taxon>
        <taxon>Heteroderidae</taxon>
        <taxon>Heteroderinae</taxon>
        <taxon>Globodera</taxon>
    </lineage>
</organism>
<accession>A0A183CSR1</accession>
<evidence type="ECO:0000313" key="1">
    <source>
        <dbReference type="Proteomes" id="UP000050741"/>
    </source>
</evidence>
<keyword evidence="1" id="KW-1185">Reference proteome</keyword>
<dbReference type="WBParaSite" id="GPLIN_001591900">
    <property type="protein sequence ID" value="GPLIN_001591900"/>
    <property type="gene ID" value="GPLIN_001591900"/>
</dbReference>
<reference evidence="2" key="2">
    <citation type="submission" date="2016-06" db="UniProtKB">
        <authorList>
            <consortium name="WormBaseParasite"/>
        </authorList>
    </citation>
    <scope>IDENTIFICATION</scope>
</reference>
<proteinExistence type="predicted"/>
<dbReference type="Proteomes" id="UP000050741">
    <property type="component" value="Unassembled WGS sequence"/>
</dbReference>
<protein>
    <submittedName>
        <fullName evidence="2">Uncharacterized protein</fullName>
    </submittedName>
</protein>